<name>C8TE53_EIMTE</name>
<proteinExistence type="predicted"/>
<sequence length="729" mass="83511">MCLRLYLKGEHITLHSGHNVLVDEGIKKRLSHLAACKTASIHQFQTLCVCPQIVSTGAIQLRLLSIRLLKAIELFADVRKFQETAFQHDVCLKKILISSQPLKVLKLRTIFKKTASRQPLQKHLHQYTTALKMKSFCSTESENVHQQHENDGVSKSDTVSFSITNKAQPPSTWTKLFTCAQQPTTHGYSNSWTVTKTDTRSTEQHDRRLLLTHEKRLGMTGHRRKGYARTQSSAACGNVNYRFISRPMWKITQQQRAHQKRHLQQQRSKICPGWVETRIPLVTNVNSHQPHSPNFSHGANVFQGFILPGMNIEDMEDVSLRLRCSEGFPNMHMYGSVNGLAREHHERRVTLTHEKRLRIMGCQKNRYEKIKDSRKDGAATGVELCLLRIQLRARMVANAHNQNVSFTKFLKTSQALEVHTSWQVQKHIMDVHKRIATQIEPDIHNKRAPCLRPCRNLTPENSPSLFQILMFCEYEMPRKCEYDVHHAGTLTTQKIMLEERFPLNTRANFTNVGSAGTFTIASPGNKVAADVVGASLAIKSSLHIYDTYHLLTNYATFVGPKRAQTSRYERFCSHAAFVLSAIIAFQRLLNARIVHAEFRSAIVIMFEPILRTVIILQQLLWNLHGRTAMQFAFITFFRSRAFQTWETPLTLVNKGIRLTFEKILKRSAKPLIDKMLCIQHSKPFKTMANRSAPYGASSDYVARFCRRSSHAECHGPINRNFTTRTLNIE</sequence>
<reference evidence="1 2" key="1">
    <citation type="journal article" date="2007" name="Genome Res.">
        <title>Sequencing and analysis of chromosome 1 of Eimeria tenella reveals a unique segmental organization.</title>
        <authorList>
            <person name="Ling K.H."/>
            <person name="Rajandream M.A."/>
            <person name="Rivailler P."/>
            <person name="Ivens A."/>
            <person name="Yap S.J."/>
            <person name="Madeira A.M.B.N."/>
            <person name="Mungall K."/>
            <person name="Billington K."/>
            <person name="Yee W.Y."/>
            <person name="Bankier A.T."/>
            <person name="Carroll F."/>
            <person name="Durham A.M."/>
            <person name="Peters N."/>
            <person name="Loo S.S."/>
            <person name="Mat-Isa M.N."/>
            <person name="Novaes J."/>
            <person name="Quail M."/>
            <person name="Rosli R."/>
            <person name="Shamsudin M.N."/>
            <person name="Sobreira T.J.P."/>
            <person name="Tivey A.R."/>
            <person name="Wai S.F."/>
            <person name="White S."/>
            <person name="Wu X."/>
            <person name="Kerhornou A.X."/>
            <person name="Blake D."/>
            <person name="Mohamed R."/>
            <person name="Shirley M."/>
            <person name="Gruber A."/>
            <person name="Berriman M."/>
            <person name="Tomley F."/>
            <person name="Dear P.H."/>
            <person name="Wan K.L."/>
        </authorList>
    </citation>
    <scope>NUCLEOTIDE SEQUENCE [LARGE SCALE GENOMIC DNA]</scope>
    <source>
        <strain evidence="1 2">Houghton</strain>
    </source>
</reference>
<evidence type="ECO:0000313" key="2">
    <source>
        <dbReference type="Proteomes" id="UP000243681"/>
    </source>
</evidence>
<organism evidence="1 2">
    <name type="scientific">Eimeria tenella</name>
    <name type="common">Coccidian parasite</name>
    <dbReference type="NCBI Taxonomy" id="5802"/>
    <lineage>
        <taxon>Eukaryota</taxon>
        <taxon>Sar</taxon>
        <taxon>Alveolata</taxon>
        <taxon>Apicomplexa</taxon>
        <taxon>Conoidasida</taxon>
        <taxon>Coccidia</taxon>
        <taxon>Eucoccidiorida</taxon>
        <taxon>Eimeriorina</taxon>
        <taxon>Eimeriidae</taxon>
        <taxon>Eimeria</taxon>
    </lineage>
</organism>
<accession>C8TE53</accession>
<protein>
    <submittedName>
        <fullName evidence="1">Uncharacterized protein</fullName>
    </submittedName>
</protein>
<gene>
    <name evidence="1" type="ORF">e1116g03.tmp0186</name>
</gene>
<dbReference type="AlphaFoldDB" id="C8TE53"/>
<dbReference type="Proteomes" id="UP000243681">
    <property type="component" value="Chromosome 1"/>
</dbReference>
<dbReference type="EMBL" id="AM269894">
    <property type="protein sequence ID" value="CAK51539.1"/>
    <property type="molecule type" value="Genomic_DNA"/>
</dbReference>
<evidence type="ECO:0000313" key="1">
    <source>
        <dbReference type="EMBL" id="CAK51539.1"/>
    </source>
</evidence>